<evidence type="ECO:0000256" key="1">
    <source>
        <dbReference type="ARBA" id="ARBA00022741"/>
    </source>
</evidence>
<dbReference type="EMBL" id="AP019769">
    <property type="protein sequence ID" value="BBL45905.1"/>
    <property type="molecule type" value="Genomic_DNA"/>
</dbReference>
<evidence type="ECO:0000259" key="2">
    <source>
        <dbReference type="PROSITE" id="PS51710"/>
    </source>
</evidence>
<dbReference type="RefSeq" id="WP_258393211.1">
    <property type="nucleotide sequence ID" value="NZ_AP019769.1"/>
</dbReference>
<evidence type="ECO:0000313" key="4">
    <source>
        <dbReference type="Proteomes" id="UP001055553"/>
    </source>
</evidence>
<evidence type="ECO:0000313" key="3">
    <source>
        <dbReference type="EMBL" id="BBL45905.1"/>
    </source>
</evidence>
<dbReference type="InterPro" id="IPR031167">
    <property type="entry name" value="G_OBG"/>
</dbReference>
<dbReference type="PRINTS" id="PR00326">
    <property type="entry name" value="GTP1OBG"/>
</dbReference>
<dbReference type="Gene3D" id="3.40.50.300">
    <property type="entry name" value="P-loop containing nucleotide triphosphate hydrolases"/>
    <property type="match status" value="1"/>
</dbReference>
<accession>A0A915SYL2</accession>
<dbReference type="CDD" id="cd01897">
    <property type="entry name" value="NOG"/>
    <property type="match status" value="1"/>
</dbReference>
<dbReference type="Pfam" id="PF17835">
    <property type="entry name" value="NOG1_N"/>
    <property type="match status" value="1"/>
</dbReference>
<dbReference type="Proteomes" id="UP001055553">
    <property type="component" value="Chromosome"/>
</dbReference>
<dbReference type="Gene3D" id="1.20.120.1190">
    <property type="match status" value="1"/>
</dbReference>
<dbReference type="GeneID" id="74568706"/>
<keyword evidence="1" id="KW-0547">Nucleotide-binding</keyword>
<dbReference type="NCBIfam" id="TIGR00231">
    <property type="entry name" value="small_GTP"/>
    <property type="match status" value="1"/>
</dbReference>
<keyword evidence="4" id="KW-1185">Reference proteome</keyword>
<dbReference type="PROSITE" id="PS51710">
    <property type="entry name" value="G_OBG"/>
    <property type="match status" value="1"/>
</dbReference>
<dbReference type="GO" id="GO:0005525">
    <property type="term" value="F:GTP binding"/>
    <property type="evidence" value="ECO:0007669"/>
    <property type="project" value="InterPro"/>
</dbReference>
<gene>
    <name evidence="3" type="ORF">MJ1_0768</name>
</gene>
<organism evidence="3 4">
    <name type="scientific">Nanobdella aerobiophila</name>
    <dbReference type="NCBI Taxonomy" id="2586965"/>
    <lineage>
        <taxon>Archaea</taxon>
        <taxon>Nanobdellota</taxon>
        <taxon>Nanobdellia</taxon>
        <taxon>Nanobdellales</taxon>
        <taxon>Nanobdellaceae</taxon>
        <taxon>Nanobdella</taxon>
    </lineage>
</organism>
<dbReference type="PANTHER" id="PTHR45759">
    <property type="entry name" value="NUCLEOLAR GTP-BINDING PROTEIN 1"/>
    <property type="match status" value="1"/>
</dbReference>
<sequence>MHSFFEEFLGNAFRRAKRDTLSIYDFRERNIKKAEVVYQYLDSRLEKIYNNIIDPSNKFYEELYSLIMPEINIKKLRSRIGYLRKFIRNIFKEYNKKLRNIKDREQSYKYLKEYYGRISSIIKRNKKIFNYYKNYEKFRSNLPDIKNYPTVVIAGLPNVGKSTLLKNLTGSKVKIDQYPFTTKDLMLGYIDTPYFKIQIIDTPGILDRDIEELNYIERKSILALNYLANLIIYVIDITGTSGFSIKEQLNVLKSIRKILDKELIIYFSKSDLFTDRENKIIQYIRDKIKYKYFTNYEELKEYLIKYIKTKDNLFI</sequence>
<proteinExistence type="predicted"/>
<dbReference type="AlphaFoldDB" id="A0A915SYL2"/>
<reference evidence="4" key="1">
    <citation type="journal article" date="2022" name="Int. J. Syst. Evol. Microbiol.">
        <title>Nanobdella aerobiophila gen. nov., sp. nov., a thermoacidophilic, obligate ectosymbiotic archaeon, and proposal of Nanobdellaceae fam. nov., Nanobdellales ord. nov. and Nanobdellia class. nov.</title>
        <authorList>
            <person name="Kato S."/>
            <person name="Ogasawara A."/>
            <person name="Itoh T."/>
            <person name="Sakai H.D."/>
            <person name="Shimizu M."/>
            <person name="Yuki M."/>
            <person name="Kaneko M."/>
            <person name="Takashina T."/>
            <person name="Ohkuma M."/>
        </authorList>
    </citation>
    <scope>NUCLEOTIDE SEQUENCE [LARGE SCALE GENOMIC DNA]</scope>
    <source>
        <strain evidence="4">MJ1</strain>
    </source>
</reference>
<protein>
    <submittedName>
        <fullName evidence="3">GTPase Era</fullName>
    </submittedName>
</protein>
<dbReference type="Pfam" id="PF01926">
    <property type="entry name" value="MMR_HSR1"/>
    <property type="match status" value="1"/>
</dbReference>
<feature type="domain" description="OBG-type G" evidence="2">
    <location>
        <begin position="149"/>
        <end position="315"/>
    </location>
</feature>
<dbReference type="KEGG" id="naer:MJ1_0768"/>
<name>A0A915SYL2_9ARCH</name>
<dbReference type="InterPro" id="IPR005225">
    <property type="entry name" value="Small_GTP-bd"/>
</dbReference>
<dbReference type="InterPro" id="IPR006073">
    <property type="entry name" value="GTP-bd"/>
</dbReference>
<dbReference type="InterPro" id="IPR041623">
    <property type="entry name" value="NOG1_N"/>
</dbReference>
<dbReference type="InterPro" id="IPR027417">
    <property type="entry name" value="P-loop_NTPase"/>
</dbReference>
<dbReference type="SUPFAM" id="SSF52540">
    <property type="entry name" value="P-loop containing nucleoside triphosphate hydrolases"/>
    <property type="match status" value="1"/>
</dbReference>